<feature type="transmembrane region" description="Helical" evidence="14">
    <location>
        <begin position="163"/>
        <end position="182"/>
    </location>
</feature>
<feature type="transmembrane region" description="Helical" evidence="14">
    <location>
        <begin position="81"/>
        <end position="104"/>
    </location>
</feature>
<keyword evidence="5 14" id="KW-0812">Transmembrane</keyword>
<feature type="transmembrane region" description="Helical" evidence="14">
    <location>
        <begin position="41"/>
        <end position="61"/>
    </location>
</feature>
<feature type="transmembrane region" description="Helical" evidence="14">
    <location>
        <begin position="278"/>
        <end position="300"/>
    </location>
</feature>
<comment type="similarity">
    <text evidence="2 13">Belongs to the sodium:solute symporter (SSF) (TC 2.A.21) family.</text>
</comment>
<evidence type="ECO:0000256" key="6">
    <source>
        <dbReference type="ARBA" id="ARBA00022847"/>
    </source>
</evidence>
<organism evidence="15 16">
    <name type="scientific">Calorimonas adulescens</name>
    <dbReference type="NCBI Taxonomy" id="2606906"/>
    <lineage>
        <taxon>Bacteria</taxon>
        <taxon>Bacillati</taxon>
        <taxon>Bacillota</taxon>
        <taxon>Clostridia</taxon>
        <taxon>Thermoanaerobacterales</taxon>
        <taxon>Thermoanaerobacteraceae</taxon>
        <taxon>Calorimonas</taxon>
    </lineage>
</organism>
<feature type="transmembrane region" description="Helical" evidence="14">
    <location>
        <begin position="406"/>
        <end position="424"/>
    </location>
</feature>
<dbReference type="EMBL" id="VTPS01000013">
    <property type="protein sequence ID" value="TZE81516.1"/>
    <property type="molecule type" value="Genomic_DNA"/>
</dbReference>
<dbReference type="Gene3D" id="1.20.1730.10">
    <property type="entry name" value="Sodium/glucose cotransporter"/>
    <property type="match status" value="1"/>
</dbReference>
<evidence type="ECO:0000256" key="13">
    <source>
        <dbReference type="RuleBase" id="RU362091"/>
    </source>
</evidence>
<keyword evidence="9" id="KW-0406">Ion transport</keyword>
<keyword evidence="16" id="KW-1185">Reference proteome</keyword>
<dbReference type="PANTHER" id="PTHR48086">
    <property type="entry name" value="SODIUM/PROLINE SYMPORTER-RELATED"/>
    <property type="match status" value="1"/>
</dbReference>
<keyword evidence="10 14" id="KW-0472">Membrane</keyword>
<keyword evidence="8" id="KW-0915">Sodium</keyword>
<evidence type="ECO:0000256" key="3">
    <source>
        <dbReference type="ARBA" id="ARBA00022448"/>
    </source>
</evidence>
<dbReference type="RefSeq" id="WP_149545669.1">
    <property type="nucleotide sequence ID" value="NZ_VTPS01000013.1"/>
</dbReference>
<evidence type="ECO:0000256" key="10">
    <source>
        <dbReference type="ARBA" id="ARBA00023136"/>
    </source>
</evidence>
<dbReference type="AlphaFoldDB" id="A0A5D8QCJ2"/>
<dbReference type="GO" id="GO:0006814">
    <property type="term" value="P:sodium ion transport"/>
    <property type="evidence" value="ECO:0007669"/>
    <property type="project" value="UniProtKB-KW"/>
</dbReference>
<evidence type="ECO:0000256" key="11">
    <source>
        <dbReference type="ARBA" id="ARBA00023201"/>
    </source>
</evidence>
<keyword evidence="4" id="KW-1003">Cell membrane</keyword>
<evidence type="ECO:0000256" key="2">
    <source>
        <dbReference type="ARBA" id="ARBA00006434"/>
    </source>
</evidence>
<feature type="transmembrane region" description="Helical" evidence="14">
    <location>
        <begin position="459"/>
        <end position="478"/>
    </location>
</feature>
<keyword evidence="7 14" id="KW-1133">Transmembrane helix</keyword>
<feature type="transmembrane region" description="Helical" evidence="14">
    <location>
        <begin position="238"/>
        <end position="257"/>
    </location>
</feature>
<gene>
    <name evidence="15" type="ORF">FWJ32_09245</name>
</gene>
<dbReference type="GO" id="GO:0005886">
    <property type="term" value="C:plasma membrane"/>
    <property type="evidence" value="ECO:0007669"/>
    <property type="project" value="UniProtKB-SubCell"/>
</dbReference>
<dbReference type="Pfam" id="PF00474">
    <property type="entry name" value="SSF"/>
    <property type="match status" value="1"/>
</dbReference>
<dbReference type="Proteomes" id="UP000322976">
    <property type="component" value="Unassembled WGS sequence"/>
</dbReference>
<sequence>MGNFGIGTGGMIFLFIMLALMLYLGYYSFKQRSGESMSDYFLANRGVGTMVLAFSLFATQYSGNSMIGYTARAYRIGFSQLVYPIFMVMVVVFYLLFIPRLFVLAHKYNYITVVDYLNDRYNSKLLSLIGGIFLLWGIVVQFLEQLQATGTLFAGVSPNTPYWVGVVFLGAVITIYVMIGGMRGAMLVQALQGAIMFFGVLFLLIFGWVYFGSIGSAVQTLAVSEPAKVLPPVSLSKILNWASTMILVGLGASLYVSSIQQFYASQSEKVVKRSLTRMAVLTFITPTILVLVGIMCAAAFPGLSEMESEQVVPYLINAIMQKSPIAYWAMTISFTGIIMATLSTASGVLISITSMLIKDFYKGFINPNVSDSKATTISRWFNLVVIVIGILLVLEPSTTIWRLTEIKFEGLVQVAPAIILGLYWQKASKASILSGMITGGVLAIGMNLAGYASYMGIQAGMWGLILNFIIVIILSNVLQPSSEEIKNNEERFVSVFRMAEENK</sequence>
<evidence type="ECO:0000256" key="8">
    <source>
        <dbReference type="ARBA" id="ARBA00023053"/>
    </source>
</evidence>
<keyword evidence="11" id="KW-0739">Sodium transport</keyword>
<evidence type="ECO:0000313" key="15">
    <source>
        <dbReference type="EMBL" id="TZE81516.1"/>
    </source>
</evidence>
<name>A0A5D8QCJ2_9THEO</name>
<feature type="transmembrane region" description="Helical" evidence="14">
    <location>
        <begin position="6"/>
        <end position="29"/>
    </location>
</feature>
<evidence type="ECO:0000256" key="1">
    <source>
        <dbReference type="ARBA" id="ARBA00004651"/>
    </source>
</evidence>
<reference evidence="15 16" key="1">
    <citation type="submission" date="2019-08" db="EMBL/GenBank/DDBJ databases">
        <title>Calorimonas adulescens gen. nov., sp. nov., an anaerobic thermophilic bacterium from Sakhalin hot spring.</title>
        <authorList>
            <person name="Khomyakova M.A."/>
            <person name="Merkel A.Y."/>
            <person name="Novikov A."/>
            <person name="Bonch-Osmolovskaya E.A."/>
            <person name="Slobodkin A.I."/>
        </authorList>
    </citation>
    <scope>NUCLEOTIDE SEQUENCE [LARGE SCALE GENOMIC DNA]</scope>
    <source>
        <strain evidence="15 16">A05MB</strain>
    </source>
</reference>
<accession>A0A5D8QCJ2</accession>
<comment type="catalytic activity">
    <reaction evidence="12">
        <text>L-proline(in) + Na(+)(in) = L-proline(out) + Na(+)(out)</text>
        <dbReference type="Rhea" id="RHEA:28967"/>
        <dbReference type="ChEBI" id="CHEBI:29101"/>
        <dbReference type="ChEBI" id="CHEBI:60039"/>
    </reaction>
</comment>
<keyword evidence="6" id="KW-0769">Symport</keyword>
<feature type="transmembrane region" description="Helical" evidence="14">
    <location>
        <begin position="125"/>
        <end position="143"/>
    </location>
</feature>
<feature type="transmembrane region" description="Helical" evidence="14">
    <location>
        <begin position="431"/>
        <end position="453"/>
    </location>
</feature>
<evidence type="ECO:0000256" key="7">
    <source>
        <dbReference type="ARBA" id="ARBA00022989"/>
    </source>
</evidence>
<feature type="transmembrane region" description="Helical" evidence="14">
    <location>
        <begin position="194"/>
        <end position="218"/>
    </location>
</feature>
<evidence type="ECO:0000256" key="14">
    <source>
        <dbReference type="SAM" id="Phobius"/>
    </source>
</evidence>
<protein>
    <submittedName>
        <fullName evidence="15">Sodium:solute symporter family protein</fullName>
    </submittedName>
</protein>
<dbReference type="InterPro" id="IPR038377">
    <property type="entry name" value="Na/Glc_symporter_sf"/>
</dbReference>
<evidence type="ECO:0000256" key="4">
    <source>
        <dbReference type="ARBA" id="ARBA00022475"/>
    </source>
</evidence>
<dbReference type="CDD" id="cd10322">
    <property type="entry name" value="SLC5sbd"/>
    <property type="match status" value="1"/>
</dbReference>
<dbReference type="InterPro" id="IPR050277">
    <property type="entry name" value="Sodium:Solute_Symporter"/>
</dbReference>
<evidence type="ECO:0000313" key="16">
    <source>
        <dbReference type="Proteomes" id="UP000322976"/>
    </source>
</evidence>
<evidence type="ECO:0000256" key="5">
    <source>
        <dbReference type="ARBA" id="ARBA00022692"/>
    </source>
</evidence>
<evidence type="ECO:0000256" key="12">
    <source>
        <dbReference type="ARBA" id="ARBA00033708"/>
    </source>
</evidence>
<dbReference type="PANTHER" id="PTHR48086:SF3">
    <property type="entry name" value="SODIUM_PROLINE SYMPORTER"/>
    <property type="match status" value="1"/>
</dbReference>
<comment type="subcellular location">
    <subcellularLocation>
        <location evidence="1">Cell membrane</location>
        <topology evidence="1">Multi-pass membrane protein</topology>
    </subcellularLocation>
</comment>
<feature type="transmembrane region" description="Helical" evidence="14">
    <location>
        <begin position="325"/>
        <end position="357"/>
    </location>
</feature>
<dbReference type="GO" id="GO:0015293">
    <property type="term" value="F:symporter activity"/>
    <property type="evidence" value="ECO:0007669"/>
    <property type="project" value="UniProtKB-KW"/>
</dbReference>
<dbReference type="PROSITE" id="PS50283">
    <property type="entry name" value="NA_SOLUT_SYMP_3"/>
    <property type="match status" value="1"/>
</dbReference>
<feature type="transmembrane region" description="Helical" evidence="14">
    <location>
        <begin position="377"/>
        <end position="394"/>
    </location>
</feature>
<evidence type="ECO:0000256" key="9">
    <source>
        <dbReference type="ARBA" id="ARBA00023065"/>
    </source>
</evidence>
<proteinExistence type="inferred from homology"/>
<dbReference type="InterPro" id="IPR001734">
    <property type="entry name" value="Na/solute_symporter"/>
</dbReference>
<comment type="caution">
    <text evidence="15">The sequence shown here is derived from an EMBL/GenBank/DDBJ whole genome shotgun (WGS) entry which is preliminary data.</text>
</comment>
<keyword evidence="3" id="KW-0813">Transport</keyword>